<protein>
    <recommendedName>
        <fullName evidence="3">Lipocalin-like domain-containing protein</fullName>
    </recommendedName>
</protein>
<sequence>MPDGSFRMIGAYDPYARRMVLSGDSWVDRPDDYLMVGLEARMPAGETPMSLEGDIVSDNGACTTFTVLRRP</sequence>
<dbReference type="EMBL" id="JBICZW010000008">
    <property type="protein sequence ID" value="MFG3190212.1"/>
    <property type="molecule type" value="Genomic_DNA"/>
</dbReference>
<proteinExistence type="predicted"/>
<dbReference type="RefSeq" id="WP_189849771.1">
    <property type="nucleotide sequence ID" value="NZ_BMVV01000008.1"/>
</dbReference>
<evidence type="ECO:0000313" key="2">
    <source>
        <dbReference type="Proteomes" id="UP001604282"/>
    </source>
</evidence>
<organism evidence="1 2">
    <name type="scientific">Streptomyces omiyaensis</name>
    <dbReference type="NCBI Taxonomy" id="68247"/>
    <lineage>
        <taxon>Bacteria</taxon>
        <taxon>Bacillati</taxon>
        <taxon>Actinomycetota</taxon>
        <taxon>Actinomycetes</taxon>
        <taxon>Kitasatosporales</taxon>
        <taxon>Streptomycetaceae</taxon>
        <taxon>Streptomyces</taxon>
    </lineage>
</organism>
<gene>
    <name evidence="1" type="ORF">ACGFYS_14890</name>
</gene>
<evidence type="ECO:0008006" key="3">
    <source>
        <dbReference type="Google" id="ProtNLM"/>
    </source>
</evidence>
<comment type="caution">
    <text evidence="1">The sequence shown here is derived from an EMBL/GenBank/DDBJ whole genome shotgun (WGS) entry which is preliminary data.</text>
</comment>
<name>A0ABW7BRS0_9ACTN</name>
<reference evidence="1 2" key="1">
    <citation type="submission" date="2024-10" db="EMBL/GenBank/DDBJ databases">
        <title>The Natural Products Discovery Center: Release of the First 8490 Sequenced Strains for Exploring Actinobacteria Biosynthetic Diversity.</title>
        <authorList>
            <person name="Kalkreuter E."/>
            <person name="Kautsar S.A."/>
            <person name="Yang D."/>
            <person name="Bader C.D."/>
            <person name="Teijaro C.N."/>
            <person name="Fluegel L."/>
            <person name="Davis C.M."/>
            <person name="Simpson J.R."/>
            <person name="Lauterbach L."/>
            <person name="Steele A.D."/>
            <person name="Gui C."/>
            <person name="Meng S."/>
            <person name="Li G."/>
            <person name="Viehrig K."/>
            <person name="Ye F."/>
            <person name="Su P."/>
            <person name="Kiefer A.F."/>
            <person name="Nichols A."/>
            <person name="Cepeda A.J."/>
            <person name="Yan W."/>
            <person name="Fan B."/>
            <person name="Jiang Y."/>
            <person name="Adhikari A."/>
            <person name="Zheng C.-J."/>
            <person name="Schuster L."/>
            <person name="Cowan T.M."/>
            <person name="Smanski M.J."/>
            <person name="Chevrette M.G."/>
            <person name="De Carvalho L.P.S."/>
            <person name="Shen B."/>
        </authorList>
    </citation>
    <scope>NUCLEOTIDE SEQUENCE [LARGE SCALE GENOMIC DNA]</scope>
    <source>
        <strain evidence="1 2">NPDC048229</strain>
    </source>
</reference>
<evidence type="ECO:0000313" key="1">
    <source>
        <dbReference type="EMBL" id="MFG3190212.1"/>
    </source>
</evidence>
<keyword evidence="2" id="KW-1185">Reference proteome</keyword>
<accession>A0ABW7BRS0</accession>
<dbReference type="Proteomes" id="UP001604282">
    <property type="component" value="Unassembled WGS sequence"/>
</dbReference>